<keyword evidence="2" id="KW-1185">Reference proteome</keyword>
<dbReference type="GeneID" id="24724471"/>
<protein>
    <submittedName>
        <fullName evidence="1">Uncharacterized protein</fullName>
    </submittedName>
</protein>
<name>A0A0F6NYI5_9CAUD</name>
<evidence type="ECO:0000313" key="1">
    <source>
        <dbReference type="EMBL" id="AIW03113.1"/>
    </source>
</evidence>
<proteinExistence type="predicted"/>
<sequence>MYQLKVNIGSRVRNIHKHSVNYGKSGFIEREVLGVKPSKWLVRYNDGSCGTYFKHTAHRSLQVVDEYKSVKQTIKEQQKEERIMIKRERRNVITGWTQSELMKRHGNAMGVVQFNQRALGKTTGQAMAVIGSAMVQPYVPVSFHNIDHAIFEHNIPTQVANANMRDMIKDLINTLGFKGFRFNNNNNTIVFNPIVTEENYVESV</sequence>
<dbReference type="Proteomes" id="UP000204171">
    <property type="component" value="Segment"/>
</dbReference>
<dbReference type="RefSeq" id="YP_009152037.1">
    <property type="nucleotide sequence ID" value="NC_027379.1"/>
</dbReference>
<dbReference type="OrthoDB" id="17537at10239"/>
<gene>
    <name evidence="1" type="ORF">PM85_005</name>
</gene>
<evidence type="ECO:0000313" key="2">
    <source>
        <dbReference type="Proteomes" id="UP000204171"/>
    </source>
</evidence>
<organism evidence="1 2">
    <name type="scientific">Proteus phage PM 85</name>
    <dbReference type="NCBI Taxonomy" id="1560283"/>
    <lineage>
        <taxon>Viruses</taxon>
        <taxon>Duplodnaviria</taxon>
        <taxon>Heunggongvirae</taxon>
        <taxon>Uroviricota</taxon>
        <taxon>Caudoviricetes</taxon>
        <taxon>Autographivirales</taxon>
        <taxon>Autosignataviridae</taxon>
        <taxon>Molineuxvirinae</taxon>
        <taxon>Acadevirus</taxon>
        <taxon>Acadevirus PM85</taxon>
    </lineage>
</organism>
<reference evidence="1 2" key="1">
    <citation type="submission" date="2014-10" db="EMBL/GenBank/DDBJ databases">
        <title>Prtoeus mirabilis bacteriophage PM 85.</title>
        <authorList>
            <person name="Shedko E.D."/>
            <person name="Morozova V.V."/>
            <person name="Tupikin A.E."/>
            <person name="Kabilov M.R."/>
            <person name="Kurilshikov A.M."/>
            <person name="Babkin I.V."/>
            <person name="Tikunova N.V."/>
        </authorList>
    </citation>
    <scope>NUCLEOTIDE SEQUENCE [LARGE SCALE GENOMIC DNA]</scope>
</reference>
<dbReference type="EMBL" id="KM819695">
    <property type="protein sequence ID" value="AIW03113.1"/>
    <property type="molecule type" value="Genomic_DNA"/>
</dbReference>
<accession>A0A0F6NYI5</accession>
<dbReference type="KEGG" id="vg:24724471"/>